<dbReference type="EMBL" id="JPVO01000055">
    <property type="protein sequence ID" value="KGR74239.1"/>
    <property type="molecule type" value="Genomic_DNA"/>
</dbReference>
<feature type="transmembrane region" description="Helical" evidence="1">
    <location>
        <begin position="45"/>
        <end position="62"/>
    </location>
</feature>
<proteinExistence type="predicted"/>
<dbReference type="Proteomes" id="UP000030408">
    <property type="component" value="Unassembled WGS sequence"/>
</dbReference>
<feature type="transmembrane region" description="Helical" evidence="1">
    <location>
        <begin position="175"/>
        <end position="194"/>
    </location>
</feature>
<dbReference type="OrthoDB" id="2357478at2"/>
<dbReference type="AlphaFoldDB" id="A0A0A3HPC7"/>
<comment type="caution">
    <text evidence="3">The sequence shown here is derived from an EMBL/GenBank/DDBJ whole genome shotgun (WGS) entry which is preliminary data.</text>
</comment>
<reference evidence="3 4" key="1">
    <citation type="submission" date="2014-02" db="EMBL/GenBank/DDBJ databases">
        <title>Draft genome sequence of Lysinibacillus sinduriensis JCM 15800.</title>
        <authorList>
            <person name="Zhang F."/>
            <person name="Wang G."/>
            <person name="Zhang L."/>
        </authorList>
    </citation>
    <scope>NUCLEOTIDE SEQUENCE [LARGE SCALE GENOMIC DNA]</scope>
    <source>
        <strain evidence="3 4">JCM 15800</strain>
    </source>
</reference>
<feature type="transmembrane region" description="Helical" evidence="1">
    <location>
        <begin position="206"/>
        <end position="230"/>
    </location>
</feature>
<evidence type="ECO:0000313" key="3">
    <source>
        <dbReference type="EMBL" id="KGR74239.1"/>
    </source>
</evidence>
<sequence length="244" mass="27918">MVFGLWLIILFTIFYEPIIGYFEYQKFRSIVKDHANVRSKYYMKLIIGLWIPTIFILLLASFTELNLKDIGITFPTINTEPLGTVMTFSLLMIAFLYLLIVLYYCVGYHFSHKIRTKFIQAKENQSNTASFSEIMPVSSKEKHIWNYVSLTAGITEEIIYRGFLIFAFSYLFPELSIWLVLIFSSFLFGLAHTYQGLAGVVRTTVVGFLFAAVYLGLGSILPLIVLHFLIDYVAKLGDSSDNAI</sequence>
<keyword evidence="3" id="KW-0645">Protease</keyword>
<keyword evidence="1" id="KW-0812">Transmembrane</keyword>
<feature type="domain" description="CAAX prenyl protease 2/Lysostaphin resistance protein A-like" evidence="2">
    <location>
        <begin position="147"/>
        <end position="233"/>
    </location>
</feature>
<keyword evidence="1" id="KW-1133">Transmembrane helix</keyword>
<keyword evidence="4" id="KW-1185">Reference proteome</keyword>
<name>A0A0A3HPC7_9BACL</name>
<protein>
    <submittedName>
        <fullName evidence="3">CAAX protease</fullName>
    </submittedName>
</protein>
<organism evidence="3 4">
    <name type="scientific">Ureibacillus sinduriensis BLB-1 = JCM 15800</name>
    <dbReference type="NCBI Taxonomy" id="1384057"/>
    <lineage>
        <taxon>Bacteria</taxon>
        <taxon>Bacillati</taxon>
        <taxon>Bacillota</taxon>
        <taxon>Bacilli</taxon>
        <taxon>Bacillales</taxon>
        <taxon>Caryophanaceae</taxon>
        <taxon>Ureibacillus</taxon>
    </lineage>
</organism>
<dbReference type="InterPro" id="IPR003675">
    <property type="entry name" value="Rce1/LyrA-like_dom"/>
</dbReference>
<dbReference type="GO" id="GO:0080120">
    <property type="term" value="P:CAAX-box protein maturation"/>
    <property type="evidence" value="ECO:0007669"/>
    <property type="project" value="UniProtKB-ARBA"/>
</dbReference>
<dbReference type="GO" id="GO:0004175">
    <property type="term" value="F:endopeptidase activity"/>
    <property type="evidence" value="ECO:0007669"/>
    <property type="project" value="UniProtKB-ARBA"/>
</dbReference>
<feature type="transmembrane region" description="Helical" evidence="1">
    <location>
        <begin position="6"/>
        <end position="24"/>
    </location>
</feature>
<keyword evidence="1" id="KW-0472">Membrane</keyword>
<evidence type="ECO:0000259" key="2">
    <source>
        <dbReference type="Pfam" id="PF02517"/>
    </source>
</evidence>
<keyword evidence="3" id="KW-0378">Hydrolase</keyword>
<evidence type="ECO:0000256" key="1">
    <source>
        <dbReference type="SAM" id="Phobius"/>
    </source>
</evidence>
<dbReference type="eggNOG" id="COG1266">
    <property type="taxonomic scope" value="Bacteria"/>
</dbReference>
<accession>A0A0A3HPC7</accession>
<dbReference type="Pfam" id="PF02517">
    <property type="entry name" value="Rce1-like"/>
    <property type="match status" value="1"/>
</dbReference>
<evidence type="ECO:0000313" key="4">
    <source>
        <dbReference type="Proteomes" id="UP000030408"/>
    </source>
</evidence>
<feature type="transmembrane region" description="Helical" evidence="1">
    <location>
        <begin position="82"/>
        <end position="106"/>
    </location>
</feature>
<dbReference type="STRING" id="1384057.CD33_19855"/>
<dbReference type="GO" id="GO:0006508">
    <property type="term" value="P:proteolysis"/>
    <property type="evidence" value="ECO:0007669"/>
    <property type="project" value="UniProtKB-KW"/>
</dbReference>
<gene>
    <name evidence="3" type="ORF">CD33_19855</name>
</gene>